<feature type="transmembrane region" description="Helical" evidence="7">
    <location>
        <begin position="319"/>
        <end position="340"/>
    </location>
</feature>
<feature type="transmembrane region" description="Helical" evidence="7">
    <location>
        <begin position="290"/>
        <end position="312"/>
    </location>
</feature>
<evidence type="ECO:0000313" key="9">
    <source>
        <dbReference type="Proteomes" id="UP001378188"/>
    </source>
</evidence>
<name>A0AAW9RSL1_9HYPH</name>
<evidence type="ECO:0000256" key="2">
    <source>
        <dbReference type="ARBA" id="ARBA00006386"/>
    </source>
</evidence>
<comment type="caution">
    <text evidence="8">The sequence shown here is derived from an EMBL/GenBank/DDBJ whole genome shotgun (WGS) entry which is preliminary data.</text>
</comment>
<evidence type="ECO:0000313" key="8">
    <source>
        <dbReference type="EMBL" id="MEJ8571068.1"/>
    </source>
</evidence>
<dbReference type="PANTHER" id="PTHR34184">
    <property type="entry name" value="UPF0718 PROTEIN YCGR"/>
    <property type="match status" value="1"/>
</dbReference>
<dbReference type="Proteomes" id="UP001378188">
    <property type="component" value="Unassembled WGS sequence"/>
</dbReference>
<feature type="transmembrane region" description="Helical" evidence="7">
    <location>
        <begin position="104"/>
        <end position="126"/>
    </location>
</feature>
<proteinExistence type="inferred from homology"/>
<keyword evidence="9" id="KW-1185">Reference proteome</keyword>
<comment type="subcellular location">
    <subcellularLocation>
        <location evidence="1">Cell membrane</location>
        <topology evidence="1">Multi-pass membrane protein</topology>
    </subcellularLocation>
</comment>
<feature type="transmembrane region" description="Helical" evidence="7">
    <location>
        <begin position="47"/>
        <end position="66"/>
    </location>
</feature>
<accession>A0AAW9RSL1</accession>
<keyword evidence="3" id="KW-1003">Cell membrane</keyword>
<evidence type="ECO:0000256" key="5">
    <source>
        <dbReference type="ARBA" id="ARBA00022989"/>
    </source>
</evidence>
<dbReference type="GO" id="GO:0005886">
    <property type="term" value="C:plasma membrane"/>
    <property type="evidence" value="ECO:0007669"/>
    <property type="project" value="UniProtKB-SubCell"/>
</dbReference>
<feature type="transmembrane region" description="Helical" evidence="7">
    <location>
        <begin position="222"/>
        <end position="241"/>
    </location>
</feature>
<dbReference type="Pfam" id="PF03773">
    <property type="entry name" value="ArsP_1"/>
    <property type="match status" value="1"/>
</dbReference>
<evidence type="ECO:0000256" key="6">
    <source>
        <dbReference type="ARBA" id="ARBA00023136"/>
    </source>
</evidence>
<keyword evidence="5 7" id="KW-1133">Transmembrane helix</keyword>
<dbReference type="InterPro" id="IPR052923">
    <property type="entry name" value="UPF0718"/>
</dbReference>
<keyword evidence="6 7" id="KW-0472">Membrane</keyword>
<evidence type="ECO:0000256" key="1">
    <source>
        <dbReference type="ARBA" id="ARBA00004651"/>
    </source>
</evidence>
<reference evidence="8 9" key="1">
    <citation type="submission" date="2024-02" db="EMBL/GenBank/DDBJ databases">
        <title>Genome analysis and characterization of Microbaculum marinisediminis sp. nov., isolated from marine sediment.</title>
        <authorList>
            <person name="Du Z.-J."/>
            <person name="Ye Y.-Q."/>
            <person name="Zhang Z.-R."/>
            <person name="Yuan S.-M."/>
            <person name="Zhang X.-Y."/>
        </authorList>
    </citation>
    <scope>NUCLEOTIDE SEQUENCE [LARGE SCALE GENOMIC DNA]</scope>
    <source>
        <strain evidence="8 9">SDUM1044001</strain>
    </source>
</reference>
<dbReference type="InterPro" id="IPR005524">
    <property type="entry name" value="DUF318"/>
</dbReference>
<sequence>MSTAIALIRSRAGHIDPAFAAILIVLAALAIVAPGQARDSAAFTVESLLSILPYLAASIGIAAYAAASGADNLIARAFQGRTVTMVAMAALIGALSPFCSCGVIPLIAALLAMGVPLAPVMAFWLASPIMDPSMFALTAGTLGMEFAVAKTVAAIGVGLLGGYGMWALMRFGAFESPLRPGIGDGGCGGAKVRAPKQVVWAFWHDGDRRERFARNGLNNTLFLGKWLTLAFLLESLMLAYVPGDMIARVLGHDGVGTVALATLVGIPAYLNGYAALPLVGGLISQGMAPGVGMAFLVAGGVTSIPAAIAVFALARLPVFLAYVGFAVTGALIAGLAYGMVG</sequence>
<dbReference type="AlphaFoldDB" id="A0AAW9RSL1"/>
<evidence type="ECO:0000256" key="3">
    <source>
        <dbReference type="ARBA" id="ARBA00022475"/>
    </source>
</evidence>
<evidence type="ECO:0000256" key="4">
    <source>
        <dbReference type="ARBA" id="ARBA00022692"/>
    </source>
</evidence>
<comment type="similarity">
    <text evidence="2">Belongs to the UPF0718 family.</text>
</comment>
<feature type="transmembrane region" description="Helical" evidence="7">
    <location>
        <begin position="147"/>
        <end position="169"/>
    </location>
</feature>
<dbReference type="EMBL" id="JAZHOF010000002">
    <property type="protein sequence ID" value="MEJ8571068.1"/>
    <property type="molecule type" value="Genomic_DNA"/>
</dbReference>
<gene>
    <name evidence="8" type="ORF">V3328_06265</name>
</gene>
<organism evidence="8 9">
    <name type="scientific">Microbaculum marinum</name>
    <dbReference type="NCBI Taxonomy" id="1764581"/>
    <lineage>
        <taxon>Bacteria</taxon>
        <taxon>Pseudomonadati</taxon>
        <taxon>Pseudomonadota</taxon>
        <taxon>Alphaproteobacteria</taxon>
        <taxon>Hyphomicrobiales</taxon>
        <taxon>Tepidamorphaceae</taxon>
        <taxon>Microbaculum</taxon>
    </lineage>
</organism>
<feature type="transmembrane region" description="Helical" evidence="7">
    <location>
        <begin position="253"/>
        <end position="270"/>
    </location>
</feature>
<feature type="transmembrane region" description="Helical" evidence="7">
    <location>
        <begin position="78"/>
        <end position="98"/>
    </location>
</feature>
<evidence type="ECO:0000256" key="7">
    <source>
        <dbReference type="SAM" id="Phobius"/>
    </source>
</evidence>
<protein>
    <submittedName>
        <fullName evidence="8">Permease</fullName>
    </submittedName>
</protein>
<keyword evidence="4 7" id="KW-0812">Transmembrane</keyword>
<dbReference type="PANTHER" id="PTHR34184:SF4">
    <property type="entry name" value="UPF0718 PROTEIN YCGR"/>
    <property type="match status" value="1"/>
</dbReference>
<dbReference type="RefSeq" id="WP_340328756.1">
    <property type="nucleotide sequence ID" value="NZ_JAZHOF010000002.1"/>
</dbReference>